<sequence>MPALLSFASRWIGGGVCGVSQWFPSVAFRTMPEAVVPCCLLPLVLLLLLLTLPPPTGSLPAGGVDLIARTPCSLDAGSTVRVRERLIALARRFVLQQPCTGLLIVFVQLAGGRPPYLAGDTLSLAIDAFAAGHHTPRLVVRGDDEAAADALSSIAALADRDSYCVVLVLLLPDLANSLPGTVLQTTARTFPLALKLLLLGSEAPADEELSAARTLLAALWQTERALRALTIWYRPSTGLLIGAYDPFDPPAGHFYTLAGPNRTLPTDLGAFGRRMNLRRSAITVHGFEAAMAYRRQDIDMLPRTFPARRPGSSNASGDALLDALFGADVEAVRELARRLNFTPVVHHMRANFGFKMANGTFTGVLGRLVARDAWLSMNVYFLKDYETRELQFGAAVYQDSLCVFVQAAGMLPDWLLIFRCFTPTLWIVVWSTVVVVSLCYLALTQLIAIYRPAWEHGRQDTGNVSQDQPQQDLTGLVGQIVGALLTAPTNGFHRTTTHQKLFVAFGLIWGLTITGAFQGSLVDVYTTPTSMKNLDTLAELDASGLSITVTAPALIVDVFGTERPGSTLGNLKRRLVIETATNRSTAHGVLGGHTAGLIRNQDFVRLSTKYLGRDGTPRLHRMRQCPRSYTLAYLYPRGSPLYRAANDHTLHFLQHGLYAKWQREAAHIVRANRALKVQRYAGQAGRSAGQAVTLRLDHLLLPFMVLGAGFALGVVCFAWECRALLTTAVAVRNQR</sequence>
<evidence type="ECO:0000256" key="4">
    <source>
        <dbReference type="ARBA" id="ARBA00022989"/>
    </source>
</evidence>
<dbReference type="PANTHER" id="PTHR42643:SF31">
    <property type="entry name" value="IONOTROPIC RECEPTOR 68B-RELATED"/>
    <property type="match status" value="1"/>
</dbReference>
<keyword evidence="6" id="KW-0675">Receptor</keyword>
<keyword evidence="7" id="KW-0325">Glycoprotein</keyword>
<evidence type="ECO:0000256" key="3">
    <source>
        <dbReference type="ARBA" id="ARBA00022692"/>
    </source>
</evidence>
<feature type="transmembrane region" description="Helical" evidence="8">
    <location>
        <begin position="425"/>
        <end position="450"/>
    </location>
</feature>
<evidence type="ECO:0000313" key="9">
    <source>
        <dbReference type="EnsemblMetazoa" id="AMEM006134-PA"/>
    </source>
</evidence>
<dbReference type="AlphaFoldDB" id="A0A182UZ47"/>
<feature type="transmembrane region" description="Helical" evidence="8">
    <location>
        <begin position="501"/>
        <end position="522"/>
    </location>
</feature>
<protein>
    <recommendedName>
        <fullName evidence="11">Ionotropic glutamate receptor C-terminal domain-containing protein</fullName>
    </recommendedName>
</protein>
<evidence type="ECO:0000256" key="8">
    <source>
        <dbReference type="SAM" id="Phobius"/>
    </source>
</evidence>
<dbReference type="EnsemblMetazoa" id="AMEM006134-RA">
    <property type="protein sequence ID" value="AMEM006134-PA"/>
    <property type="gene ID" value="AMEM006134"/>
</dbReference>
<keyword evidence="2" id="KW-1003">Cell membrane</keyword>
<reference evidence="9" key="1">
    <citation type="submission" date="2020-05" db="UniProtKB">
        <authorList>
            <consortium name="EnsemblMetazoa"/>
        </authorList>
    </citation>
    <scope>IDENTIFICATION</scope>
    <source>
        <strain evidence="9">MAF</strain>
    </source>
</reference>
<feature type="transmembrane region" description="Helical" evidence="8">
    <location>
        <begin position="699"/>
        <end position="720"/>
    </location>
</feature>
<dbReference type="SUPFAM" id="SSF53850">
    <property type="entry name" value="Periplasmic binding protein-like II"/>
    <property type="match status" value="1"/>
</dbReference>
<dbReference type="Proteomes" id="UP000075903">
    <property type="component" value="Unassembled WGS sequence"/>
</dbReference>
<evidence type="ECO:0000256" key="5">
    <source>
        <dbReference type="ARBA" id="ARBA00023136"/>
    </source>
</evidence>
<keyword evidence="4 8" id="KW-1133">Transmembrane helix</keyword>
<evidence type="ECO:0000256" key="1">
    <source>
        <dbReference type="ARBA" id="ARBA00004651"/>
    </source>
</evidence>
<evidence type="ECO:0000256" key="6">
    <source>
        <dbReference type="ARBA" id="ARBA00023170"/>
    </source>
</evidence>
<dbReference type="STRING" id="30066.A0A182UZ47"/>
<evidence type="ECO:0008006" key="11">
    <source>
        <dbReference type="Google" id="ProtNLM"/>
    </source>
</evidence>
<organism evidence="9 10">
    <name type="scientific">Anopheles merus</name>
    <name type="common">Mosquito</name>
    <dbReference type="NCBI Taxonomy" id="30066"/>
    <lineage>
        <taxon>Eukaryota</taxon>
        <taxon>Metazoa</taxon>
        <taxon>Ecdysozoa</taxon>
        <taxon>Arthropoda</taxon>
        <taxon>Hexapoda</taxon>
        <taxon>Insecta</taxon>
        <taxon>Pterygota</taxon>
        <taxon>Neoptera</taxon>
        <taxon>Endopterygota</taxon>
        <taxon>Diptera</taxon>
        <taxon>Nematocera</taxon>
        <taxon>Culicoidea</taxon>
        <taxon>Culicidae</taxon>
        <taxon>Anophelinae</taxon>
        <taxon>Anopheles</taxon>
    </lineage>
</organism>
<evidence type="ECO:0000313" key="10">
    <source>
        <dbReference type="Proteomes" id="UP000075903"/>
    </source>
</evidence>
<keyword evidence="10" id="KW-1185">Reference proteome</keyword>
<dbReference type="GO" id="GO:0005886">
    <property type="term" value="C:plasma membrane"/>
    <property type="evidence" value="ECO:0007669"/>
    <property type="project" value="UniProtKB-SubCell"/>
</dbReference>
<dbReference type="InterPro" id="IPR052192">
    <property type="entry name" value="Insect_Ionotropic_Sensory_Rcpt"/>
</dbReference>
<evidence type="ECO:0000256" key="2">
    <source>
        <dbReference type="ARBA" id="ARBA00022475"/>
    </source>
</evidence>
<keyword evidence="3 8" id="KW-0812">Transmembrane</keyword>
<evidence type="ECO:0000256" key="7">
    <source>
        <dbReference type="ARBA" id="ARBA00023180"/>
    </source>
</evidence>
<keyword evidence="5 8" id="KW-0472">Membrane</keyword>
<dbReference type="Gene3D" id="1.10.287.70">
    <property type="match status" value="1"/>
</dbReference>
<name>A0A182UZ47_ANOME</name>
<dbReference type="PANTHER" id="PTHR42643">
    <property type="entry name" value="IONOTROPIC RECEPTOR 20A-RELATED"/>
    <property type="match status" value="1"/>
</dbReference>
<proteinExistence type="predicted"/>
<dbReference type="VEuPathDB" id="VectorBase:AMEM21_007775"/>
<accession>A0A182UZ47</accession>
<comment type="subcellular location">
    <subcellularLocation>
        <location evidence="1">Cell membrane</location>
        <topology evidence="1">Multi-pass membrane protein</topology>
    </subcellularLocation>
</comment>
<dbReference type="VEuPathDB" id="VectorBase:AMEM006134"/>